<feature type="compositionally biased region" description="Polar residues" evidence="2">
    <location>
        <begin position="21"/>
        <end position="32"/>
    </location>
</feature>
<comment type="similarity">
    <text evidence="1">Belongs to the protein phosphatase inhibitor 2 family.</text>
</comment>
<comment type="caution">
    <text evidence="3">The sequence shown here is derived from an EMBL/GenBank/DDBJ whole genome shotgun (WGS) entry which is preliminary data.</text>
</comment>
<dbReference type="Pfam" id="PF04979">
    <property type="entry name" value="IPP-2"/>
    <property type="match status" value="1"/>
</dbReference>
<feature type="compositionally biased region" description="Acidic residues" evidence="2">
    <location>
        <begin position="70"/>
        <end position="80"/>
    </location>
</feature>
<name>A0AAV8ZJI6_9CUCU</name>
<feature type="compositionally biased region" description="Basic and acidic residues" evidence="2">
    <location>
        <begin position="81"/>
        <end position="90"/>
    </location>
</feature>
<dbReference type="InterPro" id="IPR007062">
    <property type="entry name" value="PPI-2"/>
</dbReference>
<evidence type="ECO:0000256" key="2">
    <source>
        <dbReference type="SAM" id="MobiDB-lite"/>
    </source>
</evidence>
<dbReference type="EMBL" id="JANEYF010001537">
    <property type="protein sequence ID" value="KAJ8963556.1"/>
    <property type="molecule type" value="Genomic_DNA"/>
</dbReference>
<reference evidence="3" key="1">
    <citation type="journal article" date="2023" name="Insect Mol. Biol.">
        <title>Genome sequencing provides insights into the evolution of gene families encoding plant cell wall-degrading enzymes in longhorned beetles.</title>
        <authorList>
            <person name="Shin N.R."/>
            <person name="Okamura Y."/>
            <person name="Kirsch R."/>
            <person name="Pauchet Y."/>
        </authorList>
    </citation>
    <scope>NUCLEOTIDE SEQUENCE</scope>
    <source>
        <strain evidence="3">RBIC_L_NR</strain>
    </source>
</reference>
<feature type="region of interest" description="Disordered" evidence="2">
    <location>
        <begin position="63"/>
        <end position="90"/>
    </location>
</feature>
<accession>A0AAV8ZJI6</accession>
<proteinExistence type="inferred from homology"/>
<gene>
    <name evidence="3" type="ORF">NQ314_005561</name>
</gene>
<keyword evidence="4" id="KW-1185">Reference proteome</keyword>
<dbReference type="Proteomes" id="UP001162156">
    <property type="component" value="Unassembled WGS sequence"/>
</dbReference>
<protein>
    <submittedName>
        <fullName evidence="3">Uncharacterized protein</fullName>
    </submittedName>
</protein>
<evidence type="ECO:0000313" key="3">
    <source>
        <dbReference type="EMBL" id="KAJ8963556.1"/>
    </source>
</evidence>
<feature type="region of interest" description="Disordered" evidence="2">
    <location>
        <begin position="1"/>
        <end position="38"/>
    </location>
</feature>
<sequence>MADNLQKRPAKGILKIPAALTNRSHSQTQTEPKTPYNYVDMDNIDGLDANELAEKIRIGAEKPPKAMLVDSDDSDEEELTKEEMQKKKRI</sequence>
<dbReference type="GO" id="GO:0009966">
    <property type="term" value="P:regulation of signal transduction"/>
    <property type="evidence" value="ECO:0007669"/>
    <property type="project" value="InterPro"/>
</dbReference>
<dbReference type="AlphaFoldDB" id="A0AAV8ZJI6"/>
<organism evidence="3 4">
    <name type="scientific">Rhamnusium bicolor</name>
    <dbReference type="NCBI Taxonomy" id="1586634"/>
    <lineage>
        <taxon>Eukaryota</taxon>
        <taxon>Metazoa</taxon>
        <taxon>Ecdysozoa</taxon>
        <taxon>Arthropoda</taxon>
        <taxon>Hexapoda</taxon>
        <taxon>Insecta</taxon>
        <taxon>Pterygota</taxon>
        <taxon>Neoptera</taxon>
        <taxon>Endopterygota</taxon>
        <taxon>Coleoptera</taxon>
        <taxon>Polyphaga</taxon>
        <taxon>Cucujiformia</taxon>
        <taxon>Chrysomeloidea</taxon>
        <taxon>Cerambycidae</taxon>
        <taxon>Lepturinae</taxon>
        <taxon>Rhagiini</taxon>
        <taxon>Rhamnusium</taxon>
    </lineage>
</organism>
<dbReference type="GO" id="GO:0004864">
    <property type="term" value="F:protein phosphatase inhibitor activity"/>
    <property type="evidence" value="ECO:0007669"/>
    <property type="project" value="InterPro"/>
</dbReference>
<evidence type="ECO:0000256" key="1">
    <source>
        <dbReference type="ARBA" id="ARBA00005472"/>
    </source>
</evidence>
<evidence type="ECO:0000313" key="4">
    <source>
        <dbReference type="Proteomes" id="UP001162156"/>
    </source>
</evidence>